<dbReference type="FunCoup" id="D7TZL4">
    <property type="interactions" value="53"/>
</dbReference>
<evidence type="ECO:0000256" key="1">
    <source>
        <dbReference type="ARBA" id="ARBA00008668"/>
    </source>
</evidence>
<dbReference type="PaxDb" id="29760-VIT_09s0002g00520.t01"/>
<sequence length="319" mass="35698">MASLSFHTIHVLVFCAYLLISTSSQSLPHQPKKHATLFIFGDSLYDAGNNNYINTTTDYQANFWPYGETFFGYPAGRFLDGRLIPDFIAEYGANFASAGAGALNDIHQGSVINLNTQLSYIVKAKKQLRQKLGDEATKKMLSEAVYLTSIGSNDYLSPLLSNSVFQSYSYKKQYIHMVIGNLTVVIKEIYKQGGRKFGFVNSAPLGCTPVMETIKLGGNGEYMEEATMLARLHIRAFSKVLQKLESKLKGFKYSISNFYTLLEERMDNPSKYDFKEGKTACCGWGPYRGLLSCGGKRTIKEYELCSNVSKCLLSFSSFY</sequence>
<dbReference type="CDD" id="cd01837">
    <property type="entry name" value="SGNH_plant_lipase_like"/>
    <property type="match status" value="1"/>
</dbReference>
<evidence type="ECO:0000313" key="5">
    <source>
        <dbReference type="Proteomes" id="UP000009183"/>
    </source>
</evidence>
<reference evidence="5" key="1">
    <citation type="journal article" date="2007" name="Nature">
        <title>The grapevine genome sequence suggests ancestral hexaploidization in major angiosperm phyla.</title>
        <authorList>
            <consortium name="The French-Italian Public Consortium for Grapevine Genome Characterization."/>
            <person name="Jaillon O."/>
            <person name="Aury J.-M."/>
            <person name="Noel B."/>
            <person name="Policriti A."/>
            <person name="Clepet C."/>
            <person name="Casagrande A."/>
            <person name="Choisne N."/>
            <person name="Aubourg S."/>
            <person name="Vitulo N."/>
            <person name="Jubin C."/>
            <person name="Vezzi A."/>
            <person name="Legeai F."/>
            <person name="Hugueney P."/>
            <person name="Dasilva C."/>
            <person name="Horner D."/>
            <person name="Mica E."/>
            <person name="Jublot D."/>
            <person name="Poulain J."/>
            <person name="Bruyere C."/>
            <person name="Billault A."/>
            <person name="Segurens B."/>
            <person name="Gouyvenoux M."/>
            <person name="Ugarte E."/>
            <person name="Cattonaro F."/>
            <person name="Anthouard V."/>
            <person name="Vico V."/>
            <person name="Del Fabbro C."/>
            <person name="Alaux M."/>
            <person name="Di Gaspero G."/>
            <person name="Dumas V."/>
            <person name="Felice N."/>
            <person name="Paillard S."/>
            <person name="Juman I."/>
            <person name="Moroldo M."/>
            <person name="Scalabrin S."/>
            <person name="Canaguier A."/>
            <person name="Le Clainche I."/>
            <person name="Malacrida G."/>
            <person name="Durand E."/>
            <person name="Pesole G."/>
            <person name="Laucou V."/>
            <person name="Chatelet P."/>
            <person name="Merdinoglu D."/>
            <person name="Delledonne M."/>
            <person name="Pezzotti M."/>
            <person name="Lecharny A."/>
            <person name="Scarpelli C."/>
            <person name="Artiguenave F."/>
            <person name="Pe M.E."/>
            <person name="Valle G."/>
            <person name="Morgante M."/>
            <person name="Caboche M."/>
            <person name="Adam-Blondon A.-F."/>
            <person name="Weissenbach J."/>
            <person name="Quetier F."/>
            <person name="Wincker P."/>
        </authorList>
    </citation>
    <scope>NUCLEOTIDE SEQUENCE [LARGE SCALE GENOMIC DNA]</scope>
    <source>
        <strain evidence="5">cv. Pinot noir / PN40024</strain>
    </source>
</reference>
<proteinExistence type="inferred from homology"/>
<feature type="signal peptide" evidence="3">
    <location>
        <begin position="1"/>
        <end position="24"/>
    </location>
</feature>
<dbReference type="HOGENOM" id="CLU_015101_0_2_1"/>
<accession>D7TZL4</accession>
<dbReference type="EMBL" id="FN596494">
    <property type="protein sequence ID" value="CBI35810.3"/>
    <property type="molecule type" value="Genomic_DNA"/>
</dbReference>
<dbReference type="eggNOG" id="ENOG502RBN6">
    <property type="taxonomic scope" value="Eukaryota"/>
</dbReference>
<dbReference type="InterPro" id="IPR035669">
    <property type="entry name" value="SGNH_plant_lipase-like"/>
</dbReference>
<evidence type="ECO:0000313" key="4">
    <source>
        <dbReference type="EMBL" id="CBI35810.3"/>
    </source>
</evidence>
<dbReference type="InterPro" id="IPR001087">
    <property type="entry name" value="GDSL"/>
</dbReference>
<evidence type="ECO:0000256" key="2">
    <source>
        <dbReference type="ARBA" id="ARBA00022729"/>
    </source>
</evidence>
<dbReference type="InParanoid" id="D7TZL4"/>
<organism evidence="4 5">
    <name type="scientific">Vitis vinifera</name>
    <name type="common">Grape</name>
    <dbReference type="NCBI Taxonomy" id="29760"/>
    <lineage>
        <taxon>Eukaryota</taxon>
        <taxon>Viridiplantae</taxon>
        <taxon>Streptophyta</taxon>
        <taxon>Embryophyta</taxon>
        <taxon>Tracheophyta</taxon>
        <taxon>Spermatophyta</taxon>
        <taxon>Magnoliopsida</taxon>
        <taxon>eudicotyledons</taxon>
        <taxon>Gunneridae</taxon>
        <taxon>Pentapetalae</taxon>
        <taxon>rosids</taxon>
        <taxon>Vitales</taxon>
        <taxon>Vitaceae</taxon>
        <taxon>Viteae</taxon>
        <taxon>Vitis</taxon>
    </lineage>
</organism>
<feature type="chain" id="PRO_5003106478" description="GDSL esterase/lipase 5" evidence="3">
    <location>
        <begin position="25"/>
        <end position="319"/>
    </location>
</feature>
<dbReference type="GO" id="GO:0016298">
    <property type="term" value="F:lipase activity"/>
    <property type="evidence" value="ECO:0000318"/>
    <property type="project" value="GO_Central"/>
</dbReference>
<keyword evidence="2 3" id="KW-0732">Signal</keyword>
<dbReference type="Proteomes" id="UP000009183">
    <property type="component" value="Chromosome 9"/>
</dbReference>
<gene>
    <name evidence="4" type="ordered locus">VIT_09s0002g00520</name>
</gene>
<dbReference type="AlphaFoldDB" id="D7TZL4"/>
<dbReference type="GO" id="GO:0006629">
    <property type="term" value="P:lipid metabolic process"/>
    <property type="evidence" value="ECO:0007669"/>
    <property type="project" value="InterPro"/>
</dbReference>
<dbReference type="InterPro" id="IPR036514">
    <property type="entry name" value="SGNH_hydro_sf"/>
</dbReference>
<evidence type="ECO:0000256" key="3">
    <source>
        <dbReference type="SAM" id="SignalP"/>
    </source>
</evidence>
<dbReference type="STRING" id="29760.D7TZL4"/>
<protein>
    <recommendedName>
        <fullName evidence="6">GDSL esterase/lipase 5</fullName>
    </recommendedName>
</protein>
<dbReference type="PANTHER" id="PTHR45966">
    <property type="entry name" value="GDSL-LIKE LIPASE/ACYLHYDROLASE"/>
    <property type="match status" value="1"/>
</dbReference>
<dbReference type="Pfam" id="PF00657">
    <property type="entry name" value="Lipase_GDSL"/>
    <property type="match status" value="1"/>
</dbReference>
<comment type="similarity">
    <text evidence="1">Belongs to the 'GDSL' lipolytic enzyme family.</text>
</comment>
<name>D7TZL4_VITVI</name>
<dbReference type="PROSITE" id="PS01098">
    <property type="entry name" value="LIPASE_GDSL_SER"/>
    <property type="match status" value="1"/>
</dbReference>
<keyword evidence="5" id="KW-1185">Reference proteome</keyword>
<dbReference type="Gene3D" id="3.40.50.1110">
    <property type="entry name" value="SGNH hydrolase"/>
    <property type="match status" value="1"/>
</dbReference>
<dbReference type="PANTHER" id="PTHR45966:SF34">
    <property type="entry name" value="GDSL-LIKE LIPASE_ACYLHYDROLASE"/>
    <property type="match status" value="1"/>
</dbReference>
<dbReference type="OMA" id="CINGITQ"/>
<evidence type="ECO:0008006" key="6">
    <source>
        <dbReference type="Google" id="ProtNLM"/>
    </source>
</evidence>
<dbReference type="InterPro" id="IPR044552">
    <property type="entry name" value="GLIP1-5/GLL25"/>
</dbReference>
<dbReference type="InterPro" id="IPR008265">
    <property type="entry name" value="Lipase_GDSL_AS"/>
</dbReference>